<proteinExistence type="predicted"/>
<dbReference type="CDD" id="cd00882">
    <property type="entry name" value="Ras_like_GTPase"/>
    <property type="match status" value="1"/>
</dbReference>
<dbReference type="PROSITE" id="PS50007">
    <property type="entry name" value="PIPLC_X_DOMAIN"/>
    <property type="match status" value="1"/>
</dbReference>
<reference evidence="7 8" key="1">
    <citation type="journal article" date="2023" name="Sci. Data">
        <title>Genome assembly of the Korean intertidal mud-creeper Batillaria attramentaria.</title>
        <authorList>
            <person name="Patra A.K."/>
            <person name="Ho P.T."/>
            <person name="Jun S."/>
            <person name="Lee S.J."/>
            <person name="Kim Y."/>
            <person name="Won Y.J."/>
        </authorList>
    </citation>
    <scope>NUCLEOTIDE SEQUENCE [LARGE SCALE GENOMIC DNA]</scope>
    <source>
        <strain evidence="7">Wonlab-2016</strain>
    </source>
</reference>
<feature type="region of interest" description="Disordered" evidence="3">
    <location>
        <begin position="1178"/>
        <end position="1267"/>
    </location>
</feature>
<dbReference type="PROSITE" id="PS51852">
    <property type="entry name" value="PG1"/>
    <property type="match status" value="1"/>
</dbReference>
<evidence type="ECO:0000259" key="6">
    <source>
        <dbReference type="PROSITE" id="PS51853"/>
    </source>
</evidence>
<evidence type="ECO:0000313" key="8">
    <source>
        <dbReference type="Proteomes" id="UP001519460"/>
    </source>
</evidence>
<dbReference type="InterPro" id="IPR045786">
    <property type="entry name" value="RhoGAP_pG1_pG2"/>
</dbReference>
<dbReference type="InterPro" id="IPR039006">
    <property type="entry name" value="RhoGAP_pG2"/>
</dbReference>
<dbReference type="Gene3D" id="3.40.50.300">
    <property type="entry name" value="P-loop containing nucleotide triphosphate hydrolases"/>
    <property type="match status" value="1"/>
</dbReference>
<dbReference type="InterPro" id="IPR027417">
    <property type="entry name" value="P-loop_NTPase"/>
</dbReference>
<dbReference type="InterPro" id="IPR008936">
    <property type="entry name" value="Rho_GTPase_activation_prot"/>
</dbReference>
<dbReference type="Pfam" id="PF00620">
    <property type="entry name" value="RhoGAP"/>
    <property type="match status" value="1"/>
</dbReference>
<dbReference type="EMBL" id="JACVVK020000114">
    <property type="protein sequence ID" value="KAK7491424.1"/>
    <property type="molecule type" value="Genomic_DNA"/>
</dbReference>
<protein>
    <recommendedName>
        <fullName evidence="9">Rho GTPase-activating protein 190</fullName>
    </recommendedName>
</protein>
<dbReference type="PROSITE" id="PS50238">
    <property type="entry name" value="RHOGAP"/>
    <property type="match status" value="1"/>
</dbReference>
<evidence type="ECO:0000256" key="2">
    <source>
        <dbReference type="ARBA" id="ARBA00022737"/>
    </source>
</evidence>
<feature type="domain" description="Rho-GAP" evidence="4">
    <location>
        <begin position="1355"/>
        <end position="1489"/>
    </location>
</feature>
<gene>
    <name evidence="7" type="ORF">BaRGS_00017253</name>
</gene>
<name>A0ABD0KWZ4_9CAEN</name>
<feature type="region of interest" description="Disordered" evidence="3">
    <location>
        <begin position="992"/>
        <end position="1037"/>
    </location>
</feature>
<dbReference type="PRINTS" id="PR00449">
    <property type="entry name" value="RASTRNSFRMNG"/>
</dbReference>
<dbReference type="InterPro" id="IPR036517">
    <property type="entry name" value="FF_domain_sf"/>
</dbReference>
<feature type="domain" description="PG2 pseudoGTPase" evidence="6">
    <location>
        <begin position="785"/>
        <end position="949"/>
    </location>
</feature>
<dbReference type="InterPro" id="IPR000198">
    <property type="entry name" value="RhoGAP_dom"/>
</dbReference>
<keyword evidence="2" id="KW-0677">Repeat</keyword>
<feature type="compositionally biased region" description="Low complexity" evidence="3">
    <location>
        <begin position="992"/>
        <end position="1004"/>
    </location>
</feature>
<dbReference type="SUPFAM" id="SSF48350">
    <property type="entry name" value="GTPase activation domain, GAP"/>
    <property type="match status" value="1"/>
</dbReference>
<evidence type="ECO:0000259" key="5">
    <source>
        <dbReference type="PROSITE" id="PS51852"/>
    </source>
</evidence>
<dbReference type="SMART" id="SM00441">
    <property type="entry name" value="FF"/>
    <property type="match status" value="4"/>
</dbReference>
<evidence type="ECO:0000313" key="7">
    <source>
        <dbReference type="EMBL" id="KAK7491424.1"/>
    </source>
</evidence>
<dbReference type="InterPro" id="IPR001806">
    <property type="entry name" value="Small_GTPase"/>
</dbReference>
<feature type="region of interest" description="Disordered" evidence="3">
    <location>
        <begin position="1307"/>
        <end position="1345"/>
    </location>
</feature>
<keyword evidence="1" id="KW-0343">GTPase activation</keyword>
<dbReference type="GO" id="GO:0005096">
    <property type="term" value="F:GTPase activator activity"/>
    <property type="evidence" value="ECO:0007669"/>
    <property type="project" value="UniProtKB-KW"/>
</dbReference>
<dbReference type="Pfam" id="PF19518">
    <property type="entry name" value="RhoGAP_pG1_pG2"/>
    <property type="match status" value="1"/>
</dbReference>
<dbReference type="InterPro" id="IPR057284">
    <property type="entry name" value="FF_RHG35_4th"/>
</dbReference>
<feature type="region of interest" description="Disordered" evidence="3">
    <location>
        <begin position="1069"/>
        <end position="1103"/>
    </location>
</feature>
<dbReference type="Pfam" id="PF23083">
    <property type="entry name" value="FF_RHG35_4th"/>
    <property type="match status" value="1"/>
</dbReference>
<dbReference type="InterPro" id="IPR039007">
    <property type="entry name" value="pG1"/>
</dbReference>
<dbReference type="SMART" id="SM00324">
    <property type="entry name" value="RhoGAP"/>
    <property type="match status" value="1"/>
</dbReference>
<dbReference type="PROSITE" id="PS51853">
    <property type="entry name" value="PG2"/>
    <property type="match status" value="1"/>
</dbReference>
<sequence length="1489" mass="169840">MAKKADARTFNVGVIGLSGTEREKGQYGVGKSCLCNRFIHQVQDKYHTEHISVLSQCDFAGRVINNDHFLYWGEAIKTDDGNNYTFHVVEQTEFIDDVSFQPFKTGRTDPYIKRCVAVKVQSAEKLMYICKDQLGMETDSSYEQKLMPEGRLNIDGFLCCFDVSQVSQRSSEKQCEFVASLLLAALKTKKPVVLVATKQDEADDQLVRDLERLLTRREFKGTVPLVETSAHENVNVEAAFMLLAYLIDRSKPRFKILPYVDAARQRREICQVATEAYRHLLRSQISDPRTVWTAARRRLQSEQDFGHYIDLFGTEQARNEFRRHTKLLRDEQVRLREHHYLQQLPRLLRHYLPSLDVVGERSWVTVQRSMQTHPDFSSHFVEVCQPGESWKTTEEFLDNNEEKRIPFDLLNSQEAENCFRNHLSELQARRRKKELQQQFKQLLEENPQVTVGRPLSETYVFLVGKECYTGLDESERAAVYEDHQQELRIRARHAFHEMLWEHSELFWSLSATQRLTREDLNAINQALQNDNRYRILARMEEERKVMILNHLGFLQCPSRDRCYYRDSCVDNQLVQLLADHSARCASQDSSPVRESSVGESALNLVLLGKDGLAITLNHEIRVCVLLDYRPIDGDVTREQNALATANFKPHGCICVYNSEETLEYLHTSLEQWLSSPAEREEWLIQGFPIIFLHAHHPNLSHKQQEILHEQGQQLAHRMHAEFIDAAGEDWEAERVVGYEDASGEEDTEQLPFHENQIQEALQTIICRASNTSQGWSLDALHPPIRICMCVMCGDPFPLEVPLGPLLNSEGLRVGPENPYAVTLQAYLESHRQQVEVEVTSYHGRPPVPERTILHGYILVYSAQRRASLATLRAFAAHLPAVPRLIVAVADSGGAAQLFFNNEVSQALIREGNQLADELGAVFMTTTANFRLQTAAYLPFFLDVLELREQSEAACMAPLEEPCPPAYEDDRLQYMDRRPPAPLPKYYDMYQTAKSSTSNSQSTDSEPVYDQPNLYQSHYSDSEHERASSASPPASDEIYSEVQLQDEAGSEYLVRPSFVRTQRNVYKDGRVAEPVNSQGGDGTWTRNQAYGGAQNKTSSSSLSPHSNLYHVHHPYPARHSQAGMLSHYGPAASNSQVTAPLAIPEPIEIADYSLVKDAVACEEPDNDYALVDDALPPGQLHRIRSTKSPLRYATKAHTDSEDSEFSSLERNHNTPSTKTKKGQRQIPHRKKSKHRVQYVPDSHSASSFQPRGNSAHKHKDAAPEGGDGLYESVMHFQTLPRYGPASTEEKEYDLNDSDHWSSRLLGFKTLRADPEKQRRKDERRRQKEEDKKLKETQKRKNKKKDCKVLGPQQGGCCLEDFPSSVDYPLVPLFVEKCITYIENEGMNTEGIYRIPGNRAQGDLFVAKFNEDPQVDIASLEIPVNAVATVLKSFFNELSEPLVPRFLHEELMEAAGVPDKSSRLLMLRGVVKKLPDQNFEVLKYLICHLRR</sequence>
<accession>A0ABD0KWZ4</accession>
<dbReference type="InterPro" id="IPR051978">
    <property type="entry name" value="Rho-GAP_domain"/>
</dbReference>
<dbReference type="SMART" id="SM00173">
    <property type="entry name" value="RAS"/>
    <property type="match status" value="1"/>
</dbReference>
<feature type="domain" description="PG1 pseudoGTPase" evidence="5">
    <location>
        <begin position="596"/>
        <end position="761"/>
    </location>
</feature>
<evidence type="ECO:0000256" key="1">
    <source>
        <dbReference type="ARBA" id="ARBA00022468"/>
    </source>
</evidence>
<evidence type="ECO:0000259" key="4">
    <source>
        <dbReference type="PROSITE" id="PS50238"/>
    </source>
</evidence>
<feature type="compositionally biased region" description="Basic residues" evidence="3">
    <location>
        <begin position="1217"/>
        <end position="1235"/>
    </location>
</feature>
<evidence type="ECO:0000256" key="3">
    <source>
        <dbReference type="SAM" id="MobiDB-lite"/>
    </source>
</evidence>
<keyword evidence="8" id="KW-1185">Reference proteome</keyword>
<dbReference type="Proteomes" id="UP001519460">
    <property type="component" value="Unassembled WGS sequence"/>
</dbReference>
<feature type="compositionally biased region" description="Polar residues" evidence="3">
    <location>
        <begin position="1242"/>
        <end position="1251"/>
    </location>
</feature>
<dbReference type="SUPFAM" id="SSF81698">
    <property type="entry name" value="FF domain"/>
    <property type="match status" value="1"/>
</dbReference>
<dbReference type="InterPro" id="IPR002713">
    <property type="entry name" value="FF_domain"/>
</dbReference>
<dbReference type="Gene3D" id="1.10.10.440">
    <property type="entry name" value="FF domain"/>
    <property type="match status" value="2"/>
</dbReference>
<dbReference type="CDD" id="cd22207">
    <property type="entry name" value="pseudoGTPaseD_p190RhoGAP"/>
    <property type="match status" value="1"/>
</dbReference>
<evidence type="ECO:0008006" key="9">
    <source>
        <dbReference type="Google" id="ProtNLM"/>
    </source>
</evidence>
<feature type="compositionally biased region" description="Basic and acidic residues" evidence="3">
    <location>
        <begin position="1309"/>
        <end position="1337"/>
    </location>
</feature>
<dbReference type="PANTHER" id="PTHR46005:SF4">
    <property type="entry name" value="RHO GTPASE-ACTIVATING PROTEIN 190"/>
    <property type="match status" value="1"/>
</dbReference>
<dbReference type="Gene3D" id="1.10.555.10">
    <property type="entry name" value="Rho GTPase activation protein"/>
    <property type="match status" value="1"/>
</dbReference>
<comment type="caution">
    <text evidence="7">The sequence shown here is derived from an EMBL/GenBank/DDBJ whole genome shotgun (WGS) entry which is preliminary data.</text>
</comment>
<dbReference type="InterPro" id="IPR032835">
    <property type="entry name" value="RhoGAP-FF1"/>
</dbReference>
<organism evidence="7 8">
    <name type="scientific">Batillaria attramentaria</name>
    <dbReference type="NCBI Taxonomy" id="370345"/>
    <lineage>
        <taxon>Eukaryota</taxon>
        <taxon>Metazoa</taxon>
        <taxon>Spiralia</taxon>
        <taxon>Lophotrochozoa</taxon>
        <taxon>Mollusca</taxon>
        <taxon>Gastropoda</taxon>
        <taxon>Caenogastropoda</taxon>
        <taxon>Sorbeoconcha</taxon>
        <taxon>Cerithioidea</taxon>
        <taxon>Batillariidae</taxon>
        <taxon>Batillaria</taxon>
    </lineage>
</organism>
<dbReference type="Pfam" id="PF00071">
    <property type="entry name" value="Ras"/>
    <property type="match status" value="1"/>
</dbReference>
<dbReference type="PANTHER" id="PTHR46005">
    <property type="entry name" value="RHO GTPASE-ACTIVATING PROTEIN 190"/>
    <property type="match status" value="1"/>
</dbReference>
<dbReference type="SUPFAM" id="SSF52540">
    <property type="entry name" value="P-loop containing nucleoside triphosphate hydrolases"/>
    <property type="match status" value="1"/>
</dbReference>
<dbReference type="Pfam" id="PF16512">
    <property type="entry name" value="RhoGAP-FF1"/>
    <property type="match status" value="1"/>
</dbReference>